<gene>
    <name evidence="1" type="ORF">OUZ56_004662</name>
</gene>
<name>A0ABQ9YQG7_9CRUS</name>
<keyword evidence="2" id="KW-1185">Reference proteome</keyword>
<protein>
    <submittedName>
        <fullName evidence="1">Uncharacterized protein</fullName>
    </submittedName>
</protein>
<reference evidence="1 2" key="1">
    <citation type="journal article" date="2023" name="Nucleic Acids Res.">
        <title>The hologenome of Daphnia magna reveals possible DNA methylation and microbiome-mediated evolution of the host genome.</title>
        <authorList>
            <person name="Chaturvedi A."/>
            <person name="Li X."/>
            <person name="Dhandapani V."/>
            <person name="Marshall H."/>
            <person name="Kissane S."/>
            <person name="Cuenca-Cambronero M."/>
            <person name="Asole G."/>
            <person name="Calvet F."/>
            <person name="Ruiz-Romero M."/>
            <person name="Marangio P."/>
            <person name="Guigo R."/>
            <person name="Rago D."/>
            <person name="Mirbahai L."/>
            <person name="Eastwood N."/>
            <person name="Colbourne J.K."/>
            <person name="Zhou J."/>
            <person name="Mallon E."/>
            <person name="Orsini L."/>
        </authorList>
    </citation>
    <scope>NUCLEOTIDE SEQUENCE [LARGE SCALE GENOMIC DNA]</scope>
    <source>
        <strain evidence="1">LRV0_1</strain>
    </source>
</reference>
<evidence type="ECO:0000313" key="1">
    <source>
        <dbReference type="EMBL" id="KAK4002868.1"/>
    </source>
</evidence>
<evidence type="ECO:0000313" key="2">
    <source>
        <dbReference type="Proteomes" id="UP001234178"/>
    </source>
</evidence>
<dbReference type="Proteomes" id="UP001234178">
    <property type="component" value="Unassembled WGS sequence"/>
</dbReference>
<proteinExistence type="predicted"/>
<dbReference type="EMBL" id="JAOYFB010000001">
    <property type="protein sequence ID" value="KAK4002868.1"/>
    <property type="molecule type" value="Genomic_DNA"/>
</dbReference>
<comment type="caution">
    <text evidence="1">The sequence shown here is derived from an EMBL/GenBank/DDBJ whole genome shotgun (WGS) entry which is preliminary data.</text>
</comment>
<organism evidence="1 2">
    <name type="scientific">Daphnia magna</name>
    <dbReference type="NCBI Taxonomy" id="35525"/>
    <lineage>
        <taxon>Eukaryota</taxon>
        <taxon>Metazoa</taxon>
        <taxon>Ecdysozoa</taxon>
        <taxon>Arthropoda</taxon>
        <taxon>Crustacea</taxon>
        <taxon>Branchiopoda</taxon>
        <taxon>Diplostraca</taxon>
        <taxon>Cladocera</taxon>
        <taxon>Anomopoda</taxon>
        <taxon>Daphniidae</taxon>
        <taxon>Daphnia</taxon>
    </lineage>
</organism>
<accession>A0ABQ9YQG7</accession>
<sequence>MYRNTSRSKKSIPQNLFWRGSYCWDRDVNMGGRRARRSIRAQRRKEKASGQREWRVALKVAARYAVELNLVQRGIQTTTGDTSIDNKSREFSFLRNKAPLHFFQNCKCDLILSVSNLHNVHLSDSIDDDIGITDHGKAG</sequence>